<evidence type="ECO:0000313" key="1">
    <source>
        <dbReference type="EMBL" id="CAG5082224.1"/>
    </source>
</evidence>
<comment type="caution">
    <text evidence="1">The sequence shown here is derived from an EMBL/GenBank/DDBJ whole genome shotgun (WGS) entry which is preliminary data.</text>
</comment>
<dbReference type="Proteomes" id="UP000786811">
    <property type="component" value="Unassembled WGS sequence"/>
</dbReference>
<protein>
    <submittedName>
        <fullName evidence="1">Uncharacterized protein</fullName>
    </submittedName>
</protein>
<accession>A0A8J2H7M1</accession>
<reference evidence="1" key="1">
    <citation type="submission" date="2021-04" db="EMBL/GenBank/DDBJ databases">
        <authorList>
            <person name="Chebbi M.A.C M."/>
        </authorList>
    </citation>
    <scope>NUCLEOTIDE SEQUENCE</scope>
</reference>
<gene>
    <name evidence="1" type="ORF">HICCMSTLAB_LOCUS3493</name>
</gene>
<proteinExistence type="predicted"/>
<organism evidence="1 2">
    <name type="scientific">Cotesia congregata</name>
    <name type="common">Parasitoid wasp</name>
    <name type="synonym">Apanteles congregatus</name>
    <dbReference type="NCBI Taxonomy" id="51543"/>
    <lineage>
        <taxon>Eukaryota</taxon>
        <taxon>Metazoa</taxon>
        <taxon>Ecdysozoa</taxon>
        <taxon>Arthropoda</taxon>
        <taxon>Hexapoda</taxon>
        <taxon>Insecta</taxon>
        <taxon>Pterygota</taxon>
        <taxon>Neoptera</taxon>
        <taxon>Endopterygota</taxon>
        <taxon>Hymenoptera</taxon>
        <taxon>Apocrita</taxon>
        <taxon>Ichneumonoidea</taxon>
        <taxon>Braconidae</taxon>
        <taxon>Microgastrinae</taxon>
        <taxon>Cotesia</taxon>
    </lineage>
</organism>
<name>A0A8J2H7M1_COTCN</name>
<dbReference type="EMBL" id="CAJNRD030001118">
    <property type="protein sequence ID" value="CAG5082224.1"/>
    <property type="molecule type" value="Genomic_DNA"/>
</dbReference>
<dbReference type="AlphaFoldDB" id="A0A8J2H7M1"/>
<sequence length="100" mass="11454">MLSAEKTRCEVERRRSFGHRQQVAVKTVFNLINGCHVCGLGENRVRDTTTVNGRQSPTNPPFRSVNNRFKESEIKRKNGNKQDTVLLGTLLLIRNEFSRP</sequence>
<keyword evidence="2" id="KW-1185">Reference proteome</keyword>
<evidence type="ECO:0000313" key="2">
    <source>
        <dbReference type="Proteomes" id="UP000786811"/>
    </source>
</evidence>